<feature type="region of interest" description="Disordered" evidence="1">
    <location>
        <begin position="59"/>
        <end position="95"/>
    </location>
</feature>
<keyword evidence="2" id="KW-1133">Transmembrane helix</keyword>
<evidence type="ECO:0000256" key="2">
    <source>
        <dbReference type="SAM" id="Phobius"/>
    </source>
</evidence>
<gene>
    <name evidence="3" type="ORF">ADU59_02005</name>
</gene>
<accession>A0A1C7P5M5</accession>
<protein>
    <submittedName>
        <fullName evidence="3">Exopolysaccharide production repressor exox</fullName>
    </submittedName>
</protein>
<dbReference type="RefSeq" id="WP_068951178.1">
    <property type="nucleotide sequence ID" value="NZ_LGLV01000004.1"/>
</dbReference>
<dbReference type="PATRIC" id="fig|1612624.7.peg.416"/>
<dbReference type="Pfam" id="PF11089">
    <property type="entry name" value="SyrA"/>
    <property type="match status" value="1"/>
</dbReference>
<evidence type="ECO:0000313" key="4">
    <source>
        <dbReference type="Proteomes" id="UP000093111"/>
    </source>
</evidence>
<reference evidence="3 4" key="1">
    <citation type="journal article" date="2016" name="Syst. Appl. Microbiol.">
        <title>Pararhizobium polonicum sp. nov. isolated from tumors on stone fruit rootstocks.</title>
        <authorList>
            <person name="Pulawska J."/>
            <person name="Kuzmanovic N."/>
            <person name="Willems A."/>
            <person name="Pothier J.F."/>
        </authorList>
    </citation>
    <scope>NUCLEOTIDE SEQUENCE [LARGE SCALE GENOMIC DNA]</scope>
    <source>
        <strain evidence="3 4">F5.1</strain>
    </source>
</reference>
<dbReference type="InterPro" id="IPR024239">
    <property type="entry name" value="SyrA"/>
</dbReference>
<dbReference type="Proteomes" id="UP000093111">
    <property type="component" value="Unassembled WGS sequence"/>
</dbReference>
<comment type="caution">
    <text evidence="3">The sequence shown here is derived from an EMBL/GenBank/DDBJ whole genome shotgun (WGS) entry which is preliminary data.</text>
</comment>
<keyword evidence="2" id="KW-0812">Transmembrane</keyword>
<dbReference type="OrthoDB" id="9802759at2"/>
<proteinExistence type="predicted"/>
<name>A0A1C7P5M5_9HYPH</name>
<dbReference type="AlphaFoldDB" id="A0A1C7P5M5"/>
<feature type="transmembrane region" description="Helical" evidence="2">
    <location>
        <begin position="32"/>
        <end position="54"/>
    </location>
</feature>
<evidence type="ECO:0000256" key="1">
    <source>
        <dbReference type="SAM" id="MobiDB-lite"/>
    </source>
</evidence>
<dbReference type="EMBL" id="LGLV01000004">
    <property type="protein sequence ID" value="OBZ96558.1"/>
    <property type="molecule type" value="Genomic_DNA"/>
</dbReference>
<organism evidence="3 4">
    <name type="scientific">Pararhizobium polonicum</name>
    <dbReference type="NCBI Taxonomy" id="1612624"/>
    <lineage>
        <taxon>Bacteria</taxon>
        <taxon>Pseudomonadati</taxon>
        <taxon>Pseudomonadota</taxon>
        <taxon>Alphaproteobacteria</taxon>
        <taxon>Hyphomicrobiales</taxon>
        <taxon>Rhizobiaceae</taxon>
        <taxon>Rhizobium/Agrobacterium group</taxon>
        <taxon>Pararhizobium</taxon>
    </lineage>
</organism>
<sequence length="95" mass="10077">MFAPRVFISMIGALGVFAVATFFLTGSAWTTAWQTLVCAVLVQAGYFIAVLVLVAREGRSRRSVAQGQPVVSASAGDDKEPKALHVPNNPGHFNS</sequence>
<keyword evidence="4" id="KW-1185">Reference proteome</keyword>
<evidence type="ECO:0000313" key="3">
    <source>
        <dbReference type="EMBL" id="OBZ96558.1"/>
    </source>
</evidence>
<keyword evidence="2" id="KW-0472">Membrane</keyword>
<feature type="transmembrane region" description="Helical" evidence="2">
    <location>
        <begin position="7"/>
        <end position="26"/>
    </location>
</feature>